<evidence type="ECO:0000313" key="1">
    <source>
        <dbReference type="EMBL" id="CAB4140847.1"/>
    </source>
</evidence>
<gene>
    <name evidence="1" type="ORF">UFOVP395_182</name>
</gene>
<dbReference type="EMBL" id="LR796380">
    <property type="protein sequence ID" value="CAB4140847.1"/>
    <property type="molecule type" value="Genomic_DNA"/>
</dbReference>
<organism evidence="1">
    <name type="scientific">uncultured Caudovirales phage</name>
    <dbReference type="NCBI Taxonomy" id="2100421"/>
    <lineage>
        <taxon>Viruses</taxon>
        <taxon>Duplodnaviria</taxon>
        <taxon>Heunggongvirae</taxon>
        <taxon>Uroviricota</taxon>
        <taxon>Caudoviricetes</taxon>
        <taxon>Peduoviridae</taxon>
        <taxon>Maltschvirus</taxon>
        <taxon>Maltschvirus maltsch</taxon>
    </lineage>
</organism>
<accession>A0A6J5M5T9</accession>
<sequence>MNDDHDFGFTFADEQQFTKVEKVVDKEKLMKLRAMIMPLLLNLKKNPDKDIIQWPGKERIKSVDAFMKKMDKLIDE</sequence>
<reference evidence="1" key="1">
    <citation type="submission" date="2020-04" db="EMBL/GenBank/DDBJ databases">
        <authorList>
            <person name="Chiriac C."/>
            <person name="Salcher M."/>
            <person name="Ghai R."/>
            <person name="Kavagutti S V."/>
        </authorList>
    </citation>
    <scope>NUCLEOTIDE SEQUENCE</scope>
</reference>
<protein>
    <submittedName>
        <fullName evidence="1">Uncharacterized protein</fullName>
    </submittedName>
</protein>
<name>A0A6J5M5T9_9CAUD</name>
<proteinExistence type="predicted"/>